<dbReference type="EMBL" id="JAINUF010000001">
    <property type="protein sequence ID" value="KAJ8379512.1"/>
    <property type="molecule type" value="Genomic_DNA"/>
</dbReference>
<keyword evidence="2" id="KW-1185">Reference proteome</keyword>
<sequence>MSQYLKHFTAVGDEQHSTTHWLDEEEHDEALEEVSVQLPQPQHQDPHNFQEVFRRLFIHDKFQIFVVCTGDFGCCVCPV</sequence>
<evidence type="ECO:0000313" key="2">
    <source>
        <dbReference type="Proteomes" id="UP001152622"/>
    </source>
</evidence>
<protein>
    <submittedName>
        <fullName evidence="1">Uncharacterized protein</fullName>
    </submittedName>
</protein>
<proteinExistence type="predicted"/>
<evidence type="ECO:0000313" key="1">
    <source>
        <dbReference type="EMBL" id="KAJ8379512.1"/>
    </source>
</evidence>
<gene>
    <name evidence="1" type="ORF">SKAU_G00002900</name>
</gene>
<organism evidence="1 2">
    <name type="scientific">Synaphobranchus kaupii</name>
    <name type="common">Kaup's arrowtooth eel</name>
    <dbReference type="NCBI Taxonomy" id="118154"/>
    <lineage>
        <taxon>Eukaryota</taxon>
        <taxon>Metazoa</taxon>
        <taxon>Chordata</taxon>
        <taxon>Craniata</taxon>
        <taxon>Vertebrata</taxon>
        <taxon>Euteleostomi</taxon>
        <taxon>Actinopterygii</taxon>
        <taxon>Neopterygii</taxon>
        <taxon>Teleostei</taxon>
        <taxon>Anguilliformes</taxon>
        <taxon>Synaphobranchidae</taxon>
        <taxon>Synaphobranchus</taxon>
    </lineage>
</organism>
<dbReference type="Proteomes" id="UP001152622">
    <property type="component" value="Chromosome 1"/>
</dbReference>
<name>A0A9Q1JCL1_SYNKA</name>
<dbReference type="AlphaFoldDB" id="A0A9Q1JCL1"/>
<comment type="caution">
    <text evidence="1">The sequence shown here is derived from an EMBL/GenBank/DDBJ whole genome shotgun (WGS) entry which is preliminary data.</text>
</comment>
<reference evidence="1" key="1">
    <citation type="journal article" date="2023" name="Science">
        <title>Genome structures resolve the early diversification of teleost fishes.</title>
        <authorList>
            <person name="Parey E."/>
            <person name="Louis A."/>
            <person name="Montfort J."/>
            <person name="Bouchez O."/>
            <person name="Roques C."/>
            <person name="Iampietro C."/>
            <person name="Lluch J."/>
            <person name="Castinel A."/>
            <person name="Donnadieu C."/>
            <person name="Desvignes T."/>
            <person name="Floi Bucao C."/>
            <person name="Jouanno E."/>
            <person name="Wen M."/>
            <person name="Mejri S."/>
            <person name="Dirks R."/>
            <person name="Jansen H."/>
            <person name="Henkel C."/>
            <person name="Chen W.J."/>
            <person name="Zahm M."/>
            <person name="Cabau C."/>
            <person name="Klopp C."/>
            <person name="Thompson A.W."/>
            <person name="Robinson-Rechavi M."/>
            <person name="Braasch I."/>
            <person name="Lecointre G."/>
            <person name="Bobe J."/>
            <person name="Postlethwait J.H."/>
            <person name="Berthelot C."/>
            <person name="Roest Crollius H."/>
            <person name="Guiguen Y."/>
        </authorList>
    </citation>
    <scope>NUCLEOTIDE SEQUENCE</scope>
    <source>
        <strain evidence="1">WJC10195</strain>
    </source>
</reference>
<accession>A0A9Q1JCL1</accession>